<evidence type="ECO:0000313" key="2">
    <source>
        <dbReference type="EMBL" id="MPL85656.1"/>
    </source>
</evidence>
<dbReference type="AlphaFoldDB" id="A0A644V2U1"/>
<accession>A0A644V2U1</accession>
<keyword evidence="1" id="KW-0677">Repeat</keyword>
<sequence>MVHRISSRRAGRAIAIRSIVVLALIMMAESCDLQKLLGLDGVNAISQQNSLVIHLKTDLGAKSIQPAMDTAISSYDISGTGPTGNSFTENDYTMDIFSRSALEPGVWIIHIKAKNSQGQVIAQSGAITVEIGEGETKTISAVCSVEPGSGYIEIKLSWPWWAIDRPEINAYLSSEKGEDNYLSIIQDDASARVYNSGALPNGKYSLSITLRDKSFGNVLLWSRTENVLIYPSIDSTNSSSARWDLGLKDLFLPGGVRNYAGSGALGAANAQGFEASFHYPTRIEIGADGTIYVCDTHNHLIRKIDIEGNVSTLAGSSEGFVNGAGAAAKFSYPMGLAVAADGTVYVAETSAKRIRKISADGRVSSWGSNTDGSSYIFTDPKDLALDKWGNLYVADGNKITMINSYGVASHFAGDAANAAGDATGALSSARFNQPEAIRVHTDSSGTEFIYLLDSGNGKIKKMTSSSGVATVVQCAGKKDFVIADDGTMFIVDRAKNQIEIASVYSSFGDQAAVFAGCGASGSVNGPYLSALFNDPISVAVDGEGDLYVAEMMYGNKIRKIIR</sequence>
<dbReference type="InterPro" id="IPR011042">
    <property type="entry name" value="6-blade_b-propeller_TolB-like"/>
</dbReference>
<comment type="caution">
    <text evidence="2">The sequence shown here is derived from an EMBL/GenBank/DDBJ whole genome shotgun (WGS) entry which is preliminary data.</text>
</comment>
<protein>
    <submittedName>
        <fullName evidence="2">Virginiamycin B lyase</fullName>
        <ecNumber evidence="2">4.2.99.-</ecNumber>
    </submittedName>
</protein>
<dbReference type="GO" id="GO:0016829">
    <property type="term" value="F:lyase activity"/>
    <property type="evidence" value="ECO:0007669"/>
    <property type="project" value="UniProtKB-KW"/>
</dbReference>
<dbReference type="EC" id="4.2.99.-" evidence="2"/>
<proteinExistence type="predicted"/>
<organism evidence="2">
    <name type="scientific">bioreactor metagenome</name>
    <dbReference type="NCBI Taxonomy" id="1076179"/>
    <lineage>
        <taxon>unclassified sequences</taxon>
        <taxon>metagenomes</taxon>
        <taxon>ecological metagenomes</taxon>
    </lineage>
</organism>
<gene>
    <name evidence="2" type="primary">vgb_3</name>
    <name evidence="2" type="ORF">SDC9_31628</name>
</gene>
<dbReference type="PANTHER" id="PTHR13833:SF71">
    <property type="entry name" value="NHL DOMAIN-CONTAINING PROTEIN"/>
    <property type="match status" value="1"/>
</dbReference>
<dbReference type="EMBL" id="VSSQ01000209">
    <property type="protein sequence ID" value="MPL85656.1"/>
    <property type="molecule type" value="Genomic_DNA"/>
</dbReference>
<dbReference type="PANTHER" id="PTHR13833">
    <property type="match status" value="1"/>
</dbReference>
<evidence type="ECO:0000256" key="1">
    <source>
        <dbReference type="ARBA" id="ARBA00022737"/>
    </source>
</evidence>
<dbReference type="Gene3D" id="2.120.10.30">
    <property type="entry name" value="TolB, C-terminal domain"/>
    <property type="match status" value="3"/>
</dbReference>
<dbReference type="InterPro" id="IPR001258">
    <property type="entry name" value="NHL_repeat"/>
</dbReference>
<reference evidence="2" key="1">
    <citation type="submission" date="2019-08" db="EMBL/GenBank/DDBJ databases">
        <authorList>
            <person name="Kucharzyk K."/>
            <person name="Murdoch R.W."/>
            <person name="Higgins S."/>
            <person name="Loffler F."/>
        </authorList>
    </citation>
    <scope>NUCLEOTIDE SEQUENCE</scope>
</reference>
<dbReference type="Pfam" id="PF01436">
    <property type="entry name" value="NHL"/>
    <property type="match status" value="1"/>
</dbReference>
<name>A0A644V2U1_9ZZZZ</name>
<dbReference type="SUPFAM" id="SSF101898">
    <property type="entry name" value="NHL repeat"/>
    <property type="match status" value="1"/>
</dbReference>
<keyword evidence="2" id="KW-0456">Lyase</keyword>